<dbReference type="CDD" id="cd02440">
    <property type="entry name" value="AdoMet_MTases"/>
    <property type="match status" value="1"/>
</dbReference>
<dbReference type="GO" id="GO:0006730">
    <property type="term" value="P:one-carbon metabolic process"/>
    <property type="evidence" value="ECO:0007669"/>
    <property type="project" value="TreeGrafter"/>
</dbReference>
<evidence type="ECO:0000259" key="4">
    <source>
        <dbReference type="Pfam" id="PF13649"/>
    </source>
</evidence>
<keyword evidence="1 5" id="KW-0489">Methyltransferase</keyword>
<dbReference type="Gene3D" id="3.40.50.150">
    <property type="entry name" value="Vaccinia Virus protein VP39"/>
    <property type="match status" value="1"/>
</dbReference>
<dbReference type="GO" id="GO:0046498">
    <property type="term" value="P:S-adenosylhomocysteine metabolic process"/>
    <property type="evidence" value="ECO:0007669"/>
    <property type="project" value="TreeGrafter"/>
</dbReference>
<evidence type="ECO:0000313" key="5">
    <source>
        <dbReference type="EMBL" id="HIH10081.1"/>
    </source>
</evidence>
<proteinExistence type="predicted"/>
<protein>
    <submittedName>
        <fullName evidence="5">Class I SAM-dependent methyltransferase</fullName>
    </submittedName>
</protein>
<organism evidence="5 6">
    <name type="scientific">Candidatus Iainarchaeum sp</name>
    <dbReference type="NCBI Taxonomy" id="3101447"/>
    <lineage>
        <taxon>Archaea</taxon>
        <taxon>Candidatus Iainarchaeota</taxon>
        <taxon>Candidatus Iainarchaeia</taxon>
        <taxon>Candidatus Iainarchaeales</taxon>
        <taxon>Candidatus Iainarchaeaceae</taxon>
        <taxon>Candidatus Iainarchaeum</taxon>
    </lineage>
</organism>
<keyword evidence="3" id="KW-0949">S-adenosyl-L-methionine</keyword>
<accession>A0A7J4IX11</accession>
<dbReference type="PANTHER" id="PTHR16458:SF2">
    <property type="entry name" value="GLYCINE N-METHYLTRANSFERASE"/>
    <property type="match status" value="1"/>
</dbReference>
<dbReference type="AlphaFoldDB" id="A0A7J4IX11"/>
<dbReference type="Pfam" id="PF13649">
    <property type="entry name" value="Methyltransf_25"/>
    <property type="match status" value="1"/>
</dbReference>
<dbReference type="Gene3D" id="3.30.46.10">
    <property type="entry name" value="Glycine N-methyltransferase, chain A, domain 1"/>
    <property type="match status" value="1"/>
</dbReference>
<dbReference type="InterPro" id="IPR029063">
    <property type="entry name" value="SAM-dependent_MTases_sf"/>
</dbReference>
<dbReference type="GO" id="GO:0042802">
    <property type="term" value="F:identical protein binding"/>
    <property type="evidence" value="ECO:0007669"/>
    <property type="project" value="TreeGrafter"/>
</dbReference>
<dbReference type="InterPro" id="IPR041698">
    <property type="entry name" value="Methyltransf_25"/>
</dbReference>
<dbReference type="InterPro" id="IPR014369">
    <property type="entry name" value="Gly/Sar_N_MeTrfase"/>
</dbReference>
<dbReference type="GO" id="GO:0032259">
    <property type="term" value="P:methylation"/>
    <property type="evidence" value="ECO:0007669"/>
    <property type="project" value="UniProtKB-KW"/>
</dbReference>
<dbReference type="GO" id="GO:0006111">
    <property type="term" value="P:regulation of gluconeogenesis"/>
    <property type="evidence" value="ECO:0007669"/>
    <property type="project" value="TreeGrafter"/>
</dbReference>
<dbReference type="GO" id="GO:0017174">
    <property type="term" value="F:glycine N-methyltransferase activity"/>
    <property type="evidence" value="ECO:0007669"/>
    <property type="project" value="InterPro"/>
</dbReference>
<dbReference type="GO" id="GO:0005829">
    <property type="term" value="C:cytosol"/>
    <property type="evidence" value="ECO:0007669"/>
    <property type="project" value="TreeGrafter"/>
</dbReference>
<reference evidence="6" key="1">
    <citation type="journal article" date="2020" name="bioRxiv">
        <title>A rank-normalized archaeal taxonomy based on genome phylogeny resolves widespread incomplete and uneven classifications.</title>
        <authorList>
            <person name="Rinke C."/>
            <person name="Chuvochina M."/>
            <person name="Mussig A.J."/>
            <person name="Chaumeil P.-A."/>
            <person name="Waite D.W."/>
            <person name="Whitman W.B."/>
            <person name="Parks D.H."/>
            <person name="Hugenholtz P."/>
        </authorList>
    </citation>
    <scope>NUCLEOTIDE SEQUENCE [LARGE SCALE GENOMIC DNA]</scope>
</reference>
<evidence type="ECO:0000313" key="6">
    <source>
        <dbReference type="Proteomes" id="UP000565078"/>
    </source>
</evidence>
<dbReference type="GO" id="GO:0051289">
    <property type="term" value="P:protein homotetramerization"/>
    <property type="evidence" value="ECO:0007669"/>
    <property type="project" value="TreeGrafter"/>
</dbReference>
<dbReference type="GO" id="GO:1901052">
    <property type="term" value="P:sarcosine metabolic process"/>
    <property type="evidence" value="ECO:0007669"/>
    <property type="project" value="TreeGrafter"/>
</dbReference>
<dbReference type="EMBL" id="DUGC01000085">
    <property type="protein sequence ID" value="HIH10081.1"/>
    <property type="molecule type" value="Genomic_DNA"/>
</dbReference>
<feature type="domain" description="Methyltransferase" evidence="4">
    <location>
        <begin position="48"/>
        <end position="142"/>
    </location>
</feature>
<gene>
    <name evidence="5" type="ORF">HA254_05440</name>
</gene>
<dbReference type="PANTHER" id="PTHR16458">
    <property type="entry name" value="GLYCINE N-METHYLTRANSFERASE"/>
    <property type="match status" value="1"/>
</dbReference>
<evidence type="ECO:0000256" key="3">
    <source>
        <dbReference type="ARBA" id="ARBA00022691"/>
    </source>
</evidence>
<evidence type="ECO:0000256" key="2">
    <source>
        <dbReference type="ARBA" id="ARBA00022679"/>
    </source>
</evidence>
<name>A0A7J4IX11_9ARCH</name>
<sequence>MEKKAGYTAAFVDHWADFINWGKRRKGENGFLPRMLGRHNCQRVFQSCLGDGCDSIFLLREGFEVVSNEFSHEFIKKARANARRYNLKLDITTFDWRDLHRHFDQGRFDAVLCLGNSLTHLFRKSDRIKTLENFKLVLRKGGILIIDERNYQYMLDCKKEILAGNFRYSGKYVYCGTKVQGIPVKIGPRKVVMQYTDSRDGAKSCLELYPFKRNELLEEIRAAGFRSAERYSDYRAGFNPKADFYTYVCVR</sequence>
<evidence type="ECO:0000256" key="1">
    <source>
        <dbReference type="ARBA" id="ARBA00022603"/>
    </source>
</evidence>
<dbReference type="SUPFAM" id="SSF53335">
    <property type="entry name" value="S-adenosyl-L-methionine-dependent methyltransferases"/>
    <property type="match status" value="1"/>
</dbReference>
<comment type="caution">
    <text evidence="5">The sequence shown here is derived from an EMBL/GenBank/DDBJ whole genome shotgun (WGS) entry which is preliminary data.</text>
</comment>
<keyword evidence="2 5" id="KW-0808">Transferase</keyword>
<dbReference type="Proteomes" id="UP000565078">
    <property type="component" value="Unassembled WGS sequence"/>
</dbReference>
<dbReference type="GO" id="GO:0046500">
    <property type="term" value="P:S-adenosylmethionine metabolic process"/>
    <property type="evidence" value="ECO:0007669"/>
    <property type="project" value="TreeGrafter"/>
</dbReference>
<dbReference type="GO" id="GO:1904047">
    <property type="term" value="F:S-adenosyl-L-methionine binding"/>
    <property type="evidence" value="ECO:0007669"/>
    <property type="project" value="TreeGrafter"/>
</dbReference>
<dbReference type="GO" id="GO:0016594">
    <property type="term" value="F:glycine binding"/>
    <property type="evidence" value="ECO:0007669"/>
    <property type="project" value="TreeGrafter"/>
</dbReference>